<evidence type="ECO:0000313" key="3">
    <source>
        <dbReference type="Proteomes" id="UP001198983"/>
    </source>
</evidence>
<keyword evidence="1" id="KW-1133">Transmembrane helix</keyword>
<sequence length="114" mass="13470">MYSDKNNKNRSVQNLHDECKRLMNYHTIFTMKDGNVFDGIIEGVEGDQVIVLVGEDVMENDVENQCGNKRQFGPPIKFRRFRRRFFPLATLAALSLLPYPYYAPPYPYYPYYPY</sequence>
<evidence type="ECO:0000313" key="2">
    <source>
        <dbReference type="EMBL" id="UEL47051.1"/>
    </source>
</evidence>
<gene>
    <name evidence="2" type="ORF">JW646_15650</name>
</gene>
<dbReference type="RefSeq" id="WP_074915742.1">
    <property type="nucleotide sequence ID" value="NZ_CP081135.1"/>
</dbReference>
<proteinExistence type="predicted"/>
<keyword evidence="1" id="KW-0812">Transmembrane</keyword>
<dbReference type="KEGG" id="tem:JW646_15650"/>
<name>A0AAX2ZDZ5_9FIRM</name>
<dbReference type="Proteomes" id="UP001198983">
    <property type="component" value="Chromosome"/>
</dbReference>
<protein>
    <recommendedName>
        <fullName evidence="4">LSM domain-containing protein</fullName>
    </recommendedName>
</protein>
<accession>A0AAX2ZDZ5</accession>
<keyword evidence="1" id="KW-0472">Membrane</keyword>
<dbReference type="EMBL" id="CP081135">
    <property type="protein sequence ID" value="UEL47051.1"/>
    <property type="molecule type" value="Genomic_DNA"/>
</dbReference>
<feature type="transmembrane region" description="Helical" evidence="1">
    <location>
        <begin position="85"/>
        <end position="102"/>
    </location>
</feature>
<organism evidence="2 3">
    <name type="scientific">Terrisporobacter hibernicus</name>
    <dbReference type="NCBI Taxonomy" id="2813371"/>
    <lineage>
        <taxon>Bacteria</taxon>
        <taxon>Bacillati</taxon>
        <taxon>Bacillota</taxon>
        <taxon>Clostridia</taxon>
        <taxon>Peptostreptococcales</taxon>
        <taxon>Peptostreptococcaceae</taxon>
        <taxon>Terrisporobacter</taxon>
    </lineage>
</organism>
<keyword evidence="3" id="KW-1185">Reference proteome</keyword>
<evidence type="ECO:0008006" key="4">
    <source>
        <dbReference type="Google" id="ProtNLM"/>
    </source>
</evidence>
<evidence type="ECO:0000256" key="1">
    <source>
        <dbReference type="SAM" id="Phobius"/>
    </source>
</evidence>
<dbReference type="AlphaFoldDB" id="A0AAX2ZDZ5"/>
<reference evidence="2 3" key="1">
    <citation type="journal article" date="2023" name="Int. J. Syst. Evol. Microbiol.">
        <title>Terrisporobacter hibernicus sp. nov., isolated from bovine faeces in Northern Ireland.</title>
        <authorList>
            <person name="Mitchell M."/>
            <person name="Nguyen S.V."/>
            <person name="Connor M."/>
            <person name="Fairley D.J."/>
            <person name="Donoghue O."/>
            <person name="Marshall H."/>
            <person name="Koolman L."/>
            <person name="McMullan G."/>
            <person name="Schaffer K.E."/>
            <person name="McGrath J.W."/>
            <person name="Fanning S."/>
        </authorList>
    </citation>
    <scope>NUCLEOTIDE SEQUENCE [LARGE SCALE GENOMIC DNA]</scope>
    <source>
        <strain evidence="2 3">MCA3</strain>
    </source>
</reference>